<dbReference type="Pfam" id="PF04389">
    <property type="entry name" value="Peptidase_M28"/>
    <property type="match status" value="1"/>
</dbReference>
<dbReference type="RefSeq" id="WP_124876832.1">
    <property type="nucleotide sequence ID" value="NZ_RQJO01000009.1"/>
</dbReference>
<dbReference type="GO" id="GO:0006508">
    <property type="term" value="P:proteolysis"/>
    <property type="evidence" value="ECO:0007669"/>
    <property type="project" value="InterPro"/>
</dbReference>
<dbReference type="InterPro" id="IPR045175">
    <property type="entry name" value="M28_fam"/>
</dbReference>
<gene>
    <name evidence="3" type="ORF">EHT25_19680</name>
</gene>
<keyword evidence="1" id="KW-0732">Signal</keyword>
<reference evidence="3 4" key="1">
    <citation type="submission" date="2018-11" db="EMBL/GenBank/DDBJ databases">
        <authorList>
            <person name="Zhou Z."/>
            <person name="Wang G."/>
        </authorList>
    </citation>
    <scope>NUCLEOTIDE SEQUENCE [LARGE SCALE GENOMIC DNA]</scope>
    <source>
        <strain evidence="3 4">KCTC52004</strain>
    </source>
</reference>
<dbReference type="AlphaFoldDB" id="A0A3P1BNM1"/>
<accession>A0A3P1BNM1</accession>
<evidence type="ECO:0000259" key="2">
    <source>
        <dbReference type="Pfam" id="PF04389"/>
    </source>
</evidence>
<keyword evidence="4" id="KW-1185">Reference proteome</keyword>
<feature type="domain" description="Peptidase M28" evidence="2">
    <location>
        <begin position="94"/>
        <end position="290"/>
    </location>
</feature>
<evidence type="ECO:0000313" key="4">
    <source>
        <dbReference type="Proteomes" id="UP000271925"/>
    </source>
</evidence>
<organism evidence="3 4">
    <name type="scientific">Larkinella rosea</name>
    <dbReference type="NCBI Taxonomy" id="2025312"/>
    <lineage>
        <taxon>Bacteria</taxon>
        <taxon>Pseudomonadati</taxon>
        <taxon>Bacteroidota</taxon>
        <taxon>Cytophagia</taxon>
        <taxon>Cytophagales</taxon>
        <taxon>Spirosomataceae</taxon>
        <taxon>Larkinella</taxon>
    </lineage>
</organism>
<dbReference type="PANTHER" id="PTHR12147:SF26">
    <property type="entry name" value="PEPTIDASE M28 DOMAIN-CONTAINING PROTEIN"/>
    <property type="match status" value="1"/>
</dbReference>
<keyword evidence="3" id="KW-0378">Hydrolase</keyword>
<dbReference type="Gene3D" id="3.40.630.10">
    <property type="entry name" value="Zn peptidases"/>
    <property type="match status" value="1"/>
</dbReference>
<feature type="chain" id="PRO_5018208577" evidence="1">
    <location>
        <begin position="19"/>
        <end position="310"/>
    </location>
</feature>
<dbReference type="PANTHER" id="PTHR12147">
    <property type="entry name" value="METALLOPEPTIDASE M28 FAMILY MEMBER"/>
    <property type="match status" value="1"/>
</dbReference>
<evidence type="ECO:0000313" key="3">
    <source>
        <dbReference type="EMBL" id="RRB02669.1"/>
    </source>
</evidence>
<dbReference type="InterPro" id="IPR007484">
    <property type="entry name" value="Peptidase_M28"/>
</dbReference>
<sequence length="310" mass="34087">MNHRIFTFLLVVSFPVFAQEPSADRIQNHVAKLASDKMKGRGTGSRENAKAAAYIARHFRKYGLKPLGEDGFYQPFTAKVRRVVVPDSLRKAANVIGFLDNGAEQTIVVGAHYDHLGMGNQGSSLASNPQGQIHNGADDNASGVAGLLELAQYYAKNGTKEPYNLLFMAFGAEELGLQGSRHFLNHPTLPLDRLNFMICMDMIGRYNPERGIGIGGYGTADAWPAVFKDVTAKVKFFTDRAGNGGSDNAAFYAKQIPVLFFHTGGHPDYHKPTDDPEKIDAKAEEEILRLEIKLIDNAMKLPKMTFTPVK</sequence>
<dbReference type="OrthoDB" id="1521787at2"/>
<protein>
    <submittedName>
        <fullName evidence="3">M20/M25/M40 family metallo-hydrolase</fullName>
    </submittedName>
</protein>
<dbReference type="EMBL" id="RQJO01000009">
    <property type="protein sequence ID" value="RRB02669.1"/>
    <property type="molecule type" value="Genomic_DNA"/>
</dbReference>
<dbReference type="SUPFAM" id="SSF53187">
    <property type="entry name" value="Zn-dependent exopeptidases"/>
    <property type="match status" value="1"/>
</dbReference>
<dbReference type="GO" id="GO:0008235">
    <property type="term" value="F:metalloexopeptidase activity"/>
    <property type="evidence" value="ECO:0007669"/>
    <property type="project" value="InterPro"/>
</dbReference>
<feature type="signal peptide" evidence="1">
    <location>
        <begin position="1"/>
        <end position="18"/>
    </location>
</feature>
<name>A0A3P1BNM1_9BACT</name>
<proteinExistence type="predicted"/>
<comment type="caution">
    <text evidence="3">The sequence shown here is derived from an EMBL/GenBank/DDBJ whole genome shotgun (WGS) entry which is preliminary data.</text>
</comment>
<dbReference type="Proteomes" id="UP000271925">
    <property type="component" value="Unassembled WGS sequence"/>
</dbReference>
<evidence type="ECO:0000256" key="1">
    <source>
        <dbReference type="SAM" id="SignalP"/>
    </source>
</evidence>